<accession>A0A4P6FEU2</accession>
<sequence>MSSALSAAEESGGPGGRDLRAVLSSLPRSLRPAVDGGPTDLREVSGDPGWRDRLVEAAARGARGILVSDPTPEAPGDHVEDSVSIPVVVHSKWTCSETARGAAPIFARLAETGARLDVRIVEGFTRPTETIVLEQLQLARALGRPIDELEILTSSQSSYTALGRSTTGPVSFRMTRTRAEAPSAGARIIALHASAELRVPAPENGRPGSVVVVDDDGERELPLQFEDPRRTSWRRLHSAVVHGNPTDDLRALEADLRTTRSTLETVTARSS</sequence>
<feature type="compositionally biased region" description="Low complexity" evidence="1">
    <location>
        <begin position="1"/>
        <end position="11"/>
    </location>
</feature>
<dbReference type="RefSeq" id="WP_129188281.1">
    <property type="nucleotide sequence ID" value="NZ_CP035491.1"/>
</dbReference>
<dbReference type="Proteomes" id="UP000291259">
    <property type="component" value="Chromosome"/>
</dbReference>
<keyword evidence="3" id="KW-1185">Reference proteome</keyword>
<feature type="region of interest" description="Disordered" evidence="1">
    <location>
        <begin position="1"/>
        <end position="20"/>
    </location>
</feature>
<evidence type="ECO:0000313" key="2">
    <source>
        <dbReference type="EMBL" id="QAY72247.1"/>
    </source>
</evidence>
<feature type="region of interest" description="Disordered" evidence="1">
    <location>
        <begin position="29"/>
        <end position="48"/>
    </location>
</feature>
<name>A0A4P6FEU2_9MICO</name>
<organism evidence="2 3">
    <name type="scientific">Agromyces protaetiae</name>
    <dbReference type="NCBI Taxonomy" id="2509455"/>
    <lineage>
        <taxon>Bacteria</taxon>
        <taxon>Bacillati</taxon>
        <taxon>Actinomycetota</taxon>
        <taxon>Actinomycetes</taxon>
        <taxon>Micrococcales</taxon>
        <taxon>Microbacteriaceae</taxon>
        <taxon>Agromyces</taxon>
    </lineage>
</organism>
<dbReference type="OrthoDB" id="4925768at2"/>
<dbReference type="AlphaFoldDB" id="A0A4P6FEU2"/>
<dbReference type="EMBL" id="CP035491">
    <property type="protein sequence ID" value="QAY72247.1"/>
    <property type="molecule type" value="Genomic_DNA"/>
</dbReference>
<evidence type="ECO:0000313" key="3">
    <source>
        <dbReference type="Proteomes" id="UP000291259"/>
    </source>
</evidence>
<evidence type="ECO:0008006" key="4">
    <source>
        <dbReference type="Google" id="ProtNLM"/>
    </source>
</evidence>
<dbReference type="KEGG" id="agf:ET445_01725"/>
<gene>
    <name evidence="2" type="ORF">ET445_01725</name>
</gene>
<proteinExistence type="predicted"/>
<reference evidence="2 3" key="1">
    <citation type="submission" date="2019-01" db="EMBL/GenBank/DDBJ databases">
        <title>Genome sequencing of strain FW100M-8.</title>
        <authorList>
            <person name="Heo J."/>
            <person name="Kim S.-J."/>
            <person name="Kim J.-S."/>
            <person name="Hong S.-B."/>
            <person name="Kwon S.-W."/>
        </authorList>
    </citation>
    <scope>NUCLEOTIDE SEQUENCE [LARGE SCALE GENOMIC DNA]</scope>
    <source>
        <strain evidence="2 3">FW100M-8</strain>
    </source>
</reference>
<evidence type="ECO:0000256" key="1">
    <source>
        <dbReference type="SAM" id="MobiDB-lite"/>
    </source>
</evidence>
<protein>
    <recommendedName>
        <fullName evidence="4">Oxidoreductase</fullName>
    </recommendedName>
</protein>